<dbReference type="EMBL" id="LT608328">
    <property type="protein sequence ID" value="SCM56252.1"/>
    <property type="molecule type" value="Genomic_DNA"/>
</dbReference>
<name>A0A1G4G501_9BACT</name>
<gene>
    <name evidence="1" type="ORF">ING2E5A_0790</name>
</gene>
<dbReference type="AlphaFoldDB" id="A0A1G4G501"/>
<evidence type="ECO:0000313" key="1">
    <source>
        <dbReference type="EMBL" id="SCM56252.1"/>
    </source>
</evidence>
<reference evidence="1 2" key="1">
    <citation type="submission" date="2016-08" db="EMBL/GenBank/DDBJ databases">
        <authorList>
            <person name="Seilhamer J.J."/>
        </authorList>
    </citation>
    <scope>NUCLEOTIDE SEQUENCE [LARGE SCALE GENOMIC DNA]</scope>
    <source>
        <strain evidence="1">ING2-E5A</strain>
    </source>
</reference>
<accession>A0A1G4G501</accession>
<evidence type="ECO:0000313" key="2">
    <source>
        <dbReference type="Proteomes" id="UP000178485"/>
    </source>
</evidence>
<protein>
    <submittedName>
        <fullName evidence="1">Uncharacterized protein</fullName>
    </submittedName>
</protein>
<proteinExistence type="predicted"/>
<keyword evidence="2" id="KW-1185">Reference proteome</keyword>
<organism evidence="1 2">
    <name type="scientific">Petrimonas mucosa</name>
    <dbReference type="NCBI Taxonomy" id="1642646"/>
    <lineage>
        <taxon>Bacteria</taxon>
        <taxon>Pseudomonadati</taxon>
        <taxon>Bacteroidota</taxon>
        <taxon>Bacteroidia</taxon>
        <taxon>Bacteroidales</taxon>
        <taxon>Dysgonomonadaceae</taxon>
        <taxon>Petrimonas</taxon>
    </lineage>
</organism>
<dbReference type="KEGG" id="pmuc:ING2E5A_0790"/>
<sequence>MSFYTRHGAKSFQVFCDLEAVGVLYFSLSLAKTILLLKLRGLTLPSESRGSRVIIDGKRFREGGSFPTEE</sequence>
<dbReference type="Proteomes" id="UP000178485">
    <property type="component" value="Chromosome i"/>
</dbReference>